<evidence type="ECO:0000313" key="7">
    <source>
        <dbReference type="EMBL" id="PCS01064.1"/>
    </source>
</evidence>
<dbReference type="STRING" id="1291764.GCA_001311235_00973"/>
<name>A0A2A5RNY5_9LACT</name>
<dbReference type="PANTHER" id="PTHR33931">
    <property type="entry name" value="HOLIN-LIKE PROTEIN CIDA-RELATED"/>
    <property type="match status" value="1"/>
</dbReference>
<organism evidence="7 8">
    <name type="scientific">Lactococcus fujiensis JCM 16395</name>
    <dbReference type="NCBI Taxonomy" id="1291764"/>
    <lineage>
        <taxon>Bacteria</taxon>
        <taxon>Bacillati</taxon>
        <taxon>Bacillota</taxon>
        <taxon>Bacilli</taxon>
        <taxon>Lactobacillales</taxon>
        <taxon>Streptococcaceae</taxon>
        <taxon>Lactococcus</taxon>
    </lineage>
</organism>
<evidence type="ECO:0000256" key="5">
    <source>
        <dbReference type="ARBA" id="ARBA00023136"/>
    </source>
</evidence>
<evidence type="ECO:0000256" key="4">
    <source>
        <dbReference type="ARBA" id="ARBA00022989"/>
    </source>
</evidence>
<dbReference type="Pfam" id="PF03788">
    <property type="entry name" value="LrgA"/>
    <property type="match status" value="1"/>
</dbReference>
<evidence type="ECO:0000256" key="2">
    <source>
        <dbReference type="ARBA" id="ARBA00022475"/>
    </source>
</evidence>
<sequence>MKIYLQLLLILGFSYIGNLISSLFNLPFPGSIIGMIFLFLALQFKLLKIQDIDTVGSFLINNMTILFLPAGVGIMAKWGLISHFWIQILLIVVCALIVNIFVLGTLVQWLKVKFEGDYISPDLISQKIALDVINQHSRNKNKWQTQAKKGDKIHVE</sequence>
<evidence type="ECO:0000256" key="6">
    <source>
        <dbReference type="SAM" id="Phobius"/>
    </source>
</evidence>
<accession>A0A2A5RNY5</accession>
<dbReference type="PANTHER" id="PTHR33931:SF2">
    <property type="entry name" value="HOLIN-LIKE PROTEIN CIDA"/>
    <property type="match status" value="1"/>
</dbReference>
<keyword evidence="2" id="KW-1003">Cell membrane</keyword>
<keyword evidence="8" id="KW-1185">Reference proteome</keyword>
<dbReference type="OrthoDB" id="3176438at2"/>
<dbReference type="AlphaFoldDB" id="A0A2A5RNY5"/>
<proteinExistence type="predicted"/>
<reference evidence="7 8" key="1">
    <citation type="submission" date="2014-12" db="EMBL/GenBank/DDBJ databases">
        <title>Draft genome sequences of 10 type strains of Lactococcus.</title>
        <authorList>
            <person name="Sun Z."/>
            <person name="Zhong Z."/>
            <person name="Liu W."/>
            <person name="Zhang W."/>
            <person name="Zhang H."/>
        </authorList>
    </citation>
    <scope>NUCLEOTIDE SEQUENCE [LARGE SCALE GENOMIC DNA]</scope>
    <source>
        <strain evidence="7 8">JCM 16395</strain>
    </source>
</reference>
<gene>
    <name evidence="7" type="ORF">RT41_GL000854</name>
</gene>
<dbReference type="EMBL" id="JXJU01000002">
    <property type="protein sequence ID" value="PCS01064.1"/>
    <property type="molecule type" value="Genomic_DNA"/>
</dbReference>
<dbReference type="GO" id="GO:0005886">
    <property type="term" value="C:plasma membrane"/>
    <property type="evidence" value="ECO:0007669"/>
    <property type="project" value="UniProtKB-SubCell"/>
</dbReference>
<comment type="caution">
    <text evidence="7">The sequence shown here is derived from an EMBL/GenBank/DDBJ whole genome shotgun (WGS) entry which is preliminary data.</text>
</comment>
<keyword evidence="3 6" id="KW-0812">Transmembrane</keyword>
<evidence type="ECO:0000256" key="3">
    <source>
        <dbReference type="ARBA" id="ARBA00022692"/>
    </source>
</evidence>
<dbReference type="Proteomes" id="UP000218181">
    <property type="component" value="Unassembled WGS sequence"/>
</dbReference>
<evidence type="ECO:0000256" key="1">
    <source>
        <dbReference type="ARBA" id="ARBA00004651"/>
    </source>
</evidence>
<dbReference type="InterPro" id="IPR005538">
    <property type="entry name" value="LrgA/CidA"/>
</dbReference>
<keyword evidence="4 6" id="KW-1133">Transmembrane helix</keyword>
<protein>
    <submittedName>
        <fullName evidence="7">LrgA</fullName>
    </submittedName>
</protein>
<evidence type="ECO:0000313" key="8">
    <source>
        <dbReference type="Proteomes" id="UP000218181"/>
    </source>
</evidence>
<feature type="transmembrane region" description="Helical" evidence="6">
    <location>
        <begin position="59"/>
        <end position="78"/>
    </location>
</feature>
<feature type="transmembrane region" description="Helical" evidence="6">
    <location>
        <begin position="30"/>
        <end position="47"/>
    </location>
</feature>
<comment type="subcellular location">
    <subcellularLocation>
        <location evidence="1">Cell membrane</location>
        <topology evidence="1">Multi-pass membrane protein</topology>
    </subcellularLocation>
</comment>
<keyword evidence="5 6" id="KW-0472">Membrane</keyword>
<feature type="transmembrane region" description="Helical" evidence="6">
    <location>
        <begin position="84"/>
        <end position="107"/>
    </location>
</feature>